<keyword evidence="2" id="KW-1133">Transmembrane helix</keyword>
<dbReference type="EMBL" id="PEZG01000054">
    <property type="protein sequence ID" value="PIS15691.1"/>
    <property type="molecule type" value="Genomic_DNA"/>
</dbReference>
<evidence type="ECO:0000256" key="2">
    <source>
        <dbReference type="SAM" id="Phobius"/>
    </source>
</evidence>
<proteinExistence type="predicted"/>
<evidence type="ECO:0000313" key="5">
    <source>
        <dbReference type="Proteomes" id="UP000231198"/>
    </source>
</evidence>
<name>A0A2H0WSV7_9BACT</name>
<evidence type="ECO:0000259" key="3">
    <source>
        <dbReference type="Pfam" id="PF18914"/>
    </source>
</evidence>
<reference evidence="5" key="1">
    <citation type="submission" date="2017-09" db="EMBL/GenBank/DDBJ databases">
        <title>Depth-based differentiation of microbial function through sediment-hosted aquifers and enrichment of novel symbionts in the deep terrestrial subsurface.</title>
        <authorList>
            <person name="Probst A.J."/>
            <person name="Ladd B."/>
            <person name="Jarett J.K."/>
            <person name="Geller-Mcgrath D.E."/>
            <person name="Sieber C.M.K."/>
            <person name="Emerson J.B."/>
            <person name="Anantharaman K."/>
            <person name="Thomas B.C."/>
            <person name="Malmstrom R."/>
            <person name="Stieglmeier M."/>
            <person name="Klingl A."/>
            <person name="Woyke T."/>
            <person name="Ryan C.M."/>
            <person name="Banfield J.F."/>
        </authorList>
    </citation>
    <scope>NUCLEOTIDE SEQUENCE [LARGE SCALE GENOMIC DNA]</scope>
</reference>
<keyword evidence="2" id="KW-0812">Transmembrane</keyword>
<keyword evidence="2" id="KW-0472">Membrane</keyword>
<feature type="domain" description="DUF5666" evidence="3">
    <location>
        <begin position="76"/>
        <end position="131"/>
    </location>
</feature>
<comment type="caution">
    <text evidence="4">The sequence shown here is derived from an EMBL/GenBank/DDBJ whole genome shotgun (WGS) entry which is preliminary data.</text>
</comment>
<accession>A0A2H0WSV7</accession>
<dbReference type="Pfam" id="PF18914">
    <property type="entry name" value="DUF5666"/>
    <property type="match status" value="1"/>
</dbReference>
<protein>
    <recommendedName>
        <fullName evidence="3">DUF5666 domain-containing protein</fullName>
    </recommendedName>
</protein>
<evidence type="ECO:0000313" key="4">
    <source>
        <dbReference type="EMBL" id="PIS15691.1"/>
    </source>
</evidence>
<feature type="region of interest" description="Disordered" evidence="1">
    <location>
        <begin position="32"/>
        <end position="63"/>
    </location>
</feature>
<feature type="transmembrane region" description="Helical" evidence="2">
    <location>
        <begin position="6"/>
        <end position="23"/>
    </location>
</feature>
<dbReference type="InterPro" id="IPR043724">
    <property type="entry name" value="DUF5666"/>
</dbReference>
<feature type="compositionally biased region" description="Low complexity" evidence="1">
    <location>
        <begin position="48"/>
        <end position="63"/>
    </location>
</feature>
<evidence type="ECO:0000256" key="1">
    <source>
        <dbReference type="SAM" id="MobiDB-lite"/>
    </source>
</evidence>
<gene>
    <name evidence="4" type="ORF">COT62_02320</name>
</gene>
<organism evidence="4 5">
    <name type="scientific">Candidatus Roizmanbacteria bacterium CG09_land_8_20_14_0_10_41_9</name>
    <dbReference type="NCBI Taxonomy" id="1974850"/>
    <lineage>
        <taxon>Bacteria</taxon>
        <taxon>Candidatus Roizmaniibacteriota</taxon>
    </lineage>
</organism>
<dbReference type="AlphaFoldDB" id="A0A2H0WSV7"/>
<sequence length="147" mass="15363">MKNNLIITIIVAVVFGLGGFFVGKTNQKDQPSAISGQFGEGQTRGPSGIQTQGTRTGTRTGNGQVMGEIINQDGVSITVKLQDGSTKIILYSAETTFSKTTEGSKSDLKVGERVGVSGTENSDGSVTAKNIQLNPIMRSITGSPPKE</sequence>
<dbReference type="Proteomes" id="UP000231198">
    <property type="component" value="Unassembled WGS sequence"/>
</dbReference>